<name>A0A0A9AY08_ARUDO</name>
<organism evidence="2">
    <name type="scientific">Arundo donax</name>
    <name type="common">Giant reed</name>
    <name type="synonym">Donax arundinaceus</name>
    <dbReference type="NCBI Taxonomy" id="35708"/>
    <lineage>
        <taxon>Eukaryota</taxon>
        <taxon>Viridiplantae</taxon>
        <taxon>Streptophyta</taxon>
        <taxon>Embryophyta</taxon>
        <taxon>Tracheophyta</taxon>
        <taxon>Spermatophyta</taxon>
        <taxon>Magnoliopsida</taxon>
        <taxon>Liliopsida</taxon>
        <taxon>Poales</taxon>
        <taxon>Poaceae</taxon>
        <taxon>PACMAD clade</taxon>
        <taxon>Arundinoideae</taxon>
        <taxon>Arundineae</taxon>
        <taxon>Arundo</taxon>
    </lineage>
</organism>
<dbReference type="AlphaFoldDB" id="A0A0A9AY08"/>
<feature type="region of interest" description="Disordered" evidence="1">
    <location>
        <begin position="1"/>
        <end position="47"/>
    </location>
</feature>
<sequence length="71" mass="7325">MGGMCTRLVGTAHPPDHHRARHRGGISGEPTAPARGGHGVKAPTEGLPIQVPAPATLRGCLQARLHQVQGP</sequence>
<evidence type="ECO:0000256" key="1">
    <source>
        <dbReference type="SAM" id="MobiDB-lite"/>
    </source>
</evidence>
<reference evidence="2" key="1">
    <citation type="submission" date="2014-09" db="EMBL/GenBank/DDBJ databases">
        <authorList>
            <person name="Magalhaes I.L.F."/>
            <person name="Oliveira U."/>
            <person name="Santos F.R."/>
            <person name="Vidigal T.H.D.A."/>
            <person name="Brescovit A.D."/>
            <person name="Santos A.J."/>
        </authorList>
    </citation>
    <scope>NUCLEOTIDE SEQUENCE</scope>
    <source>
        <tissue evidence="2">Shoot tissue taken approximately 20 cm above the soil surface</tissue>
    </source>
</reference>
<reference evidence="2" key="2">
    <citation type="journal article" date="2015" name="Data Brief">
        <title>Shoot transcriptome of the giant reed, Arundo donax.</title>
        <authorList>
            <person name="Barrero R.A."/>
            <person name="Guerrero F.D."/>
            <person name="Moolhuijzen P."/>
            <person name="Goolsby J.A."/>
            <person name="Tidwell J."/>
            <person name="Bellgard S.E."/>
            <person name="Bellgard M.I."/>
        </authorList>
    </citation>
    <scope>NUCLEOTIDE SEQUENCE</scope>
    <source>
        <tissue evidence="2">Shoot tissue taken approximately 20 cm above the soil surface</tissue>
    </source>
</reference>
<protein>
    <submittedName>
        <fullName evidence="2">Uncharacterized protein</fullName>
    </submittedName>
</protein>
<accession>A0A0A9AY08</accession>
<proteinExistence type="predicted"/>
<evidence type="ECO:0000313" key="2">
    <source>
        <dbReference type="EMBL" id="JAD56006.1"/>
    </source>
</evidence>
<dbReference type="EMBL" id="GBRH01241889">
    <property type="protein sequence ID" value="JAD56006.1"/>
    <property type="molecule type" value="Transcribed_RNA"/>
</dbReference>